<reference evidence="1 2" key="1">
    <citation type="journal article" date="2017" name="BMC Biol.">
        <title>Genomic innovations, transcriptional plasticity and gene loss underlying the evolution and divergence of two highly polyphagous and invasive Helicoverpa pest species.</title>
        <authorList>
            <person name="Pearce S.L."/>
            <person name="Clarke D.F."/>
            <person name="East P.D."/>
            <person name="Elfekih S."/>
            <person name="Gordon K.H."/>
            <person name="Jermiin L.S."/>
            <person name="McGaughran A."/>
            <person name="Oakeshott J.G."/>
            <person name="Papanikolaou A."/>
            <person name="Perera O.P."/>
            <person name="Rane R.V."/>
            <person name="Richards S."/>
            <person name="Tay W.T."/>
            <person name="Walsh T.K."/>
            <person name="Anderson A."/>
            <person name="Anderson C.J."/>
            <person name="Asgari S."/>
            <person name="Board P.G."/>
            <person name="Bretschneider A."/>
            <person name="Campbell P.M."/>
            <person name="Chertemps T."/>
            <person name="Christeller J.T."/>
            <person name="Coppin C.W."/>
            <person name="Downes S.J."/>
            <person name="Duan G."/>
            <person name="Farnsworth C.A."/>
            <person name="Good R.T."/>
            <person name="Han L.B."/>
            <person name="Han Y.C."/>
            <person name="Hatje K."/>
            <person name="Horne I."/>
            <person name="Huang Y.P."/>
            <person name="Hughes D.S."/>
            <person name="Jacquin-Joly E."/>
            <person name="James W."/>
            <person name="Jhangiani S."/>
            <person name="Kollmar M."/>
            <person name="Kuwar S.S."/>
            <person name="Li S."/>
            <person name="Liu N.Y."/>
            <person name="Maibeche M.T."/>
            <person name="Miller J.R."/>
            <person name="Montagne N."/>
            <person name="Perry T."/>
            <person name="Qu J."/>
            <person name="Song S.V."/>
            <person name="Sutton G.G."/>
            <person name="Vogel H."/>
            <person name="Walenz B.P."/>
            <person name="Xu W."/>
            <person name="Zhang H.J."/>
            <person name="Zou Z."/>
            <person name="Batterham P."/>
            <person name="Edwards O.R."/>
            <person name="Feyereisen R."/>
            <person name="Gibbs R.A."/>
            <person name="Heckel D.G."/>
            <person name="McGrath A."/>
            <person name="Robin C."/>
            <person name="Scherer S.E."/>
            <person name="Worley K.C."/>
            <person name="Wu Y.D."/>
        </authorList>
    </citation>
    <scope>NUCLEOTIDE SEQUENCE [LARGE SCALE GENOMIC DNA]</scope>
    <source>
        <strain evidence="1">Harm_GR_Male_#8</strain>
        <tissue evidence="1">Whole organism</tissue>
    </source>
</reference>
<dbReference type="AlphaFoldDB" id="A0A2W1B9U5"/>
<accession>A0A2W1B9U5</accession>
<dbReference type="OMA" id="CRPICKS"/>
<dbReference type="OrthoDB" id="7434781at2759"/>
<sequence length="176" mass="20437">MIQLPKKHRDPKEVQGLCQCRPVCKSRRREWKGEVQNTSAELLLERKPLPLCFKRWPTKVYPNSPCPLLGRTRRITVNDRYAIHKPHVVRICQAPIDDSVDTPYLRYAQMAKAMGAWGAVHACCAFCECGACCPCGIREYVLHDAEREARRHSEMRAFDARVKTDHQIMRIMYDKI</sequence>
<protein>
    <submittedName>
        <fullName evidence="1">Uncharacterized protein</fullName>
    </submittedName>
</protein>
<proteinExistence type="predicted"/>
<evidence type="ECO:0000313" key="2">
    <source>
        <dbReference type="Proteomes" id="UP000249218"/>
    </source>
</evidence>
<keyword evidence="2" id="KW-1185">Reference proteome</keyword>
<organism evidence="1 2">
    <name type="scientific">Helicoverpa armigera</name>
    <name type="common">Cotton bollworm</name>
    <name type="synonym">Heliothis armigera</name>
    <dbReference type="NCBI Taxonomy" id="29058"/>
    <lineage>
        <taxon>Eukaryota</taxon>
        <taxon>Metazoa</taxon>
        <taxon>Ecdysozoa</taxon>
        <taxon>Arthropoda</taxon>
        <taxon>Hexapoda</taxon>
        <taxon>Insecta</taxon>
        <taxon>Pterygota</taxon>
        <taxon>Neoptera</taxon>
        <taxon>Endopterygota</taxon>
        <taxon>Lepidoptera</taxon>
        <taxon>Glossata</taxon>
        <taxon>Ditrysia</taxon>
        <taxon>Noctuoidea</taxon>
        <taxon>Noctuidae</taxon>
        <taxon>Heliothinae</taxon>
        <taxon>Helicoverpa</taxon>
    </lineage>
</organism>
<dbReference type="Proteomes" id="UP000249218">
    <property type="component" value="Unassembled WGS sequence"/>
</dbReference>
<dbReference type="EMBL" id="KZ150306">
    <property type="protein sequence ID" value="PZC71501.1"/>
    <property type="molecule type" value="Genomic_DNA"/>
</dbReference>
<name>A0A2W1B9U5_HELAM</name>
<evidence type="ECO:0000313" key="1">
    <source>
        <dbReference type="EMBL" id="PZC71501.1"/>
    </source>
</evidence>
<gene>
    <name evidence="1" type="primary">HaOG213209</name>
    <name evidence="1" type="ORF">B5X24_HaOG213209</name>
</gene>